<evidence type="ECO:0000313" key="2">
    <source>
        <dbReference type="RefSeq" id="XP_075087709.1"/>
    </source>
</evidence>
<dbReference type="RefSeq" id="XP_075087709.1">
    <property type="nucleotide sequence ID" value="XM_075231608.1"/>
</dbReference>
<evidence type="ECO:0000313" key="1">
    <source>
        <dbReference type="Proteomes" id="UP000790787"/>
    </source>
</evidence>
<name>A0AC58SRU8_TOBAC</name>
<organism evidence="1 2">
    <name type="scientific">Nicotiana tabacum</name>
    <name type="common">Common tobacco</name>
    <dbReference type="NCBI Taxonomy" id="4097"/>
    <lineage>
        <taxon>Eukaryota</taxon>
        <taxon>Viridiplantae</taxon>
        <taxon>Streptophyta</taxon>
        <taxon>Embryophyta</taxon>
        <taxon>Tracheophyta</taxon>
        <taxon>Spermatophyta</taxon>
        <taxon>Magnoliopsida</taxon>
        <taxon>eudicotyledons</taxon>
        <taxon>Gunneridae</taxon>
        <taxon>Pentapetalae</taxon>
        <taxon>asterids</taxon>
        <taxon>lamiids</taxon>
        <taxon>Solanales</taxon>
        <taxon>Solanaceae</taxon>
        <taxon>Nicotianoideae</taxon>
        <taxon>Nicotianeae</taxon>
        <taxon>Nicotiana</taxon>
    </lineage>
</organism>
<sequence length="105" mass="12398">MWTTTAQCIREATREVLRVTNGYSRGQKGDWWWNGEVQGKLDTKKAAYLKLVESVDEEEKRVNREHYKLAKKEAKLDFSRLYKELEGRGGYKRLFRLDKAGERKA</sequence>
<keyword evidence="1" id="KW-1185">Reference proteome</keyword>
<dbReference type="Proteomes" id="UP000790787">
    <property type="component" value="Chromosome 15"/>
</dbReference>
<gene>
    <name evidence="2" type="primary">LOC142169706</name>
</gene>
<accession>A0AC58SRU8</accession>
<protein>
    <submittedName>
        <fullName evidence="2">Uncharacterized protein LOC142169706</fullName>
    </submittedName>
</protein>
<proteinExistence type="predicted"/>
<reference evidence="1" key="1">
    <citation type="journal article" date="2014" name="Nat. Commun.">
        <title>The tobacco genome sequence and its comparison with those of tomato and potato.</title>
        <authorList>
            <person name="Sierro N."/>
            <person name="Battey J.N."/>
            <person name="Ouadi S."/>
            <person name="Bakaher N."/>
            <person name="Bovet L."/>
            <person name="Willig A."/>
            <person name="Goepfert S."/>
            <person name="Peitsch M.C."/>
            <person name="Ivanov N.V."/>
        </authorList>
    </citation>
    <scope>NUCLEOTIDE SEQUENCE [LARGE SCALE GENOMIC DNA]</scope>
</reference>
<reference evidence="2" key="2">
    <citation type="submission" date="2025-08" db="UniProtKB">
        <authorList>
            <consortium name="RefSeq"/>
        </authorList>
    </citation>
    <scope>IDENTIFICATION</scope>
    <source>
        <tissue evidence="2">Leaf</tissue>
    </source>
</reference>